<evidence type="ECO:0000256" key="5">
    <source>
        <dbReference type="ARBA" id="ARBA00023027"/>
    </source>
</evidence>
<comment type="cofactor">
    <cofactor evidence="2 7">
        <name>NAD(+)</name>
        <dbReference type="ChEBI" id="CHEBI:57540"/>
    </cofactor>
</comment>
<dbReference type="InterPro" id="IPR016040">
    <property type="entry name" value="NAD(P)-bd_dom"/>
</dbReference>
<evidence type="ECO:0000256" key="2">
    <source>
        <dbReference type="ARBA" id="ARBA00001911"/>
    </source>
</evidence>
<name>A0A433SC16_9BURK</name>
<dbReference type="SUPFAM" id="SSF51735">
    <property type="entry name" value="NAD(P)-binding Rossmann-fold domains"/>
    <property type="match status" value="1"/>
</dbReference>
<dbReference type="Gene3D" id="3.40.50.720">
    <property type="entry name" value="NAD(P)-binding Rossmann-like Domain"/>
    <property type="match status" value="1"/>
</dbReference>
<dbReference type="Proteomes" id="UP000286947">
    <property type="component" value="Unassembled WGS sequence"/>
</dbReference>
<feature type="domain" description="NAD(P)-binding" evidence="8">
    <location>
        <begin position="17"/>
        <end position="339"/>
    </location>
</feature>
<dbReference type="InterPro" id="IPR005888">
    <property type="entry name" value="dTDP_Gluc_deHydtase"/>
</dbReference>
<evidence type="ECO:0000256" key="4">
    <source>
        <dbReference type="ARBA" id="ARBA00011990"/>
    </source>
</evidence>
<dbReference type="Gene3D" id="3.90.25.10">
    <property type="entry name" value="UDP-galactose 4-epimerase, domain 1"/>
    <property type="match status" value="1"/>
</dbReference>
<proteinExistence type="inferred from homology"/>
<dbReference type="InterPro" id="IPR036291">
    <property type="entry name" value="NAD(P)-bd_dom_sf"/>
</dbReference>
<reference evidence="9 10" key="1">
    <citation type="submission" date="2018-01" db="EMBL/GenBank/DDBJ databases">
        <title>Saezia sanguinis gen. nov., sp. nov., in the order Burkholderiales isolated from human blood.</title>
        <authorList>
            <person name="Medina-Pascual M.J."/>
            <person name="Valdezate S."/>
            <person name="Monzon S."/>
            <person name="Cuesta I."/>
            <person name="Carrasco G."/>
            <person name="Villalon P."/>
            <person name="Saez-Nieto J.A."/>
        </authorList>
    </citation>
    <scope>NUCLEOTIDE SEQUENCE [LARGE SCALE GENOMIC DNA]</scope>
    <source>
        <strain evidence="9 10">CNM695-12</strain>
    </source>
</reference>
<dbReference type="GO" id="GO:0008460">
    <property type="term" value="F:dTDP-glucose 4,6-dehydratase activity"/>
    <property type="evidence" value="ECO:0007669"/>
    <property type="project" value="UniProtKB-EC"/>
</dbReference>
<keyword evidence="5" id="KW-0520">NAD</keyword>
<evidence type="ECO:0000256" key="7">
    <source>
        <dbReference type="RuleBase" id="RU004473"/>
    </source>
</evidence>
<evidence type="ECO:0000256" key="3">
    <source>
        <dbReference type="ARBA" id="ARBA00008178"/>
    </source>
</evidence>
<evidence type="ECO:0000259" key="8">
    <source>
        <dbReference type="Pfam" id="PF16363"/>
    </source>
</evidence>
<dbReference type="RefSeq" id="WP_126980447.1">
    <property type="nucleotide sequence ID" value="NZ_PQSP01000006.1"/>
</dbReference>
<evidence type="ECO:0000256" key="1">
    <source>
        <dbReference type="ARBA" id="ARBA00001539"/>
    </source>
</evidence>
<gene>
    <name evidence="9" type="primary">rffG</name>
    <name evidence="9" type="ORF">CUZ56_02273</name>
</gene>
<comment type="catalytic activity">
    <reaction evidence="1 7">
        <text>dTDP-alpha-D-glucose = dTDP-4-dehydro-6-deoxy-alpha-D-glucose + H2O</text>
        <dbReference type="Rhea" id="RHEA:17221"/>
        <dbReference type="ChEBI" id="CHEBI:15377"/>
        <dbReference type="ChEBI" id="CHEBI:57477"/>
        <dbReference type="ChEBI" id="CHEBI:57649"/>
        <dbReference type="EC" id="4.2.1.46"/>
    </reaction>
</comment>
<dbReference type="GO" id="GO:0009225">
    <property type="term" value="P:nucleotide-sugar metabolic process"/>
    <property type="evidence" value="ECO:0007669"/>
    <property type="project" value="InterPro"/>
</dbReference>
<evidence type="ECO:0000313" key="10">
    <source>
        <dbReference type="Proteomes" id="UP000286947"/>
    </source>
</evidence>
<organism evidence="9 10">
    <name type="scientific">Saezia sanguinis</name>
    <dbReference type="NCBI Taxonomy" id="1965230"/>
    <lineage>
        <taxon>Bacteria</taxon>
        <taxon>Pseudomonadati</taxon>
        <taxon>Pseudomonadota</taxon>
        <taxon>Betaproteobacteria</taxon>
        <taxon>Burkholderiales</taxon>
        <taxon>Saeziaceae</taxon>
        <taxon>Saezia</taxon>
    </lineage>
</organism>
<keyword evidence="6 7" id="KW-0456">Lyase</keyword>
<dbReference type="PANTHER" id="PTHR43000">
    <property type="entry name" value="DTDP-D-GLUCOSE 4,6-DEHYDRATASE-RELATED"/>
    <property type="match status" value="1"/>
</dbReference>
<comment type="similarity">
    <text evidence="3 7">Belongs to the NAD(P)-dependent epimerase/dehydratase family. dTDP-glucose dehydratase subfamily.</text>
</comment>
<accession>A0A433SC16</accession>
<keyword evidence="10" id="KW-1185">Reference proteome</keyword>
<dbReference type="EC" id="4.2.1.46" evidence="4 7"/>
<dbReference type="Pfam" id="PF16363">
    <property type="entry name" value="GDP_Man_Dehyd"/>
    <property type="match status" value="1"/>
</dbReference>
<evidence type="ECO:0000313" key="9">
    <source>
        <dbReference type="EMBL" id="RUS66194.1"/>
    </source>
</evidence>
<dbReference type="AlphaFoldDB" id="A0A433SC16"/>
<sequence length="372" mass="41271">MKKTVPHSNAQSPRRILVSGGAGFIGSALVRYLVNVQQLEVINVDALTYAGDLSALSAVEESSRHLFCRQDIRDADALAQLFMKAQPQAVMHLAAETHVDRSIDAPEVFVQTNVLGTLNMLEAARAYWQQLPAAQQAQFRFLHVSTDEVYGDLAAGAEPADEQTPYAPSSPYAASKAGADHLVRAWYRTYGLPVLLTHCCNNYGAYQYPEKLIPHMILNALAGQPLPVYGDGLQQRQWLFVDDHVRALWRVLCAGRVGESYHISVSETMSNLDVVRQICHVLEALVPVHPQVVKSYASLISHVPDRPGHDRHYALNSEKIRCELGWLPQVSLEQGLRQTVAWYVQNRSWWQQVLARGYALQRQGLAACGGGV</sequence>
<evidence type="ECO:0000256" key="6">
    <source>
        <dbReference type="ARBA" id="ARBA00023239"/>
    </source>
</evidence>
<dbReference type="NCBIfam" id="TIGR01181">
    <property type="entry name" value="dTDP_gluc_dehyt"/>
    <property type="match status" value="1"/>
</dbReference>
<dbReference type="OrthoDB" id="9803010at2"/>
<protein>
    <recommendedName>
        <fullName evidence="4 7">dTDP-glucose 4,6-dehydratase</fullName>
        <ecNumber evidence="4 7">4.2.1.46</ecNumber>
    </recommendedName>
</protein>
<dbReference type="EMBL" id="PQSP01000006">
    <property type="protein sequence ID" value="RUS66194.1"/>
    <property type="molecule type" value="Genomic_DNA"/>
</dbReference>
<comment type="caution">
    <text evidence="9">The sequence shown here is derived from an EMBL/GenBank/DDBJ whole genome shotgun (WGS) entry which is preliminary data.</text>
</comment>
<dbReference type="CDD" id="cd05246">
    <property type="entry name" value="dTDP_GD_SDR_e"/>
    <property type="match status" value="1"/>
</dbReference>